<protein>
    <recommendedName>
        <fullName evidence="5">Flavin-dependent monooxygenase</fullName>
    </recommendedName>
    <alternativeName>
        <fullName evidence="5">TetX monooxygenase</fullName>
        <shortName evidence="5">TetX</shortName>
        <ecNumber evidence="5">1.14.13.-</ecNumber>
    </alternativeName>
</protein>
<dbReference type="PANTHER" id="PTHR46972:SF1">
    <property type="entry name" value="FAD DEPENDENT OXIDOREDUCTASE DOMAIN-CONTAINING PROTEIN"/>
    <property type="match status" value="1"/>
</dbReference>
<reference evidence="7 8" key="1">
    <citation type="submission" date="2019-03" db="EMBL/GenBank/DDBJ databases">
        <title>Genomic Encyclopedia of Type Strains, Phase III (KMG-III): the genomes of soil and plant-associated and newly described type strains.</title>
        <authorList>
            <person name="Whitman W."/>
        </authorList>
    </citation>
    <scope>NUCLEOTIDE SEQUENCE [LARGE SCALE GENOMIC DNA]</scope>
    <source>
        <strain evidence="7 8">VKM Ac-2575</strain>
    </source>
</reference>
<evidence type="ECO:0000313" key="7">
    <source>
        <dbReference type="EMBL" id="TDU91919.1"/>
    </source>
</evidence>
<comment type="cofactor">
    <cofactor evidence="5">
        <name>FAD</name>
        <dbReference type="ChEBI" id="CHEBI:57692"/>
    </cofactor>
</comment>
<keyword evidence="4 5" id="KW-0503">Monooxygenase</keyword>
<dbReference type="RefSeq" id="WP_133981591.1">
    <property type="nucleotide sequence ID" value="NZ_SOCE01000001.1"/>
</dbReference>
<comment type="similarity">
    <text evidence="5">Belongs to the aromatic-ring hydroxylase family. TetX subfamily.</text>
</comment>
<feature type="binding site" evidence="5">
    <location>
        <position position="49"/>
    </location>
    <ligand>
        <name>FAD</name>
        <dbReference type="ChEBI" id="CHEBI:57692"/>
    </ligand>
</feature>
<comment type="domain">
    <text evidence="5">Consists of an N-terminal FAD-binding domain with a Rossman fold and a C-terminal substrate-binding domain.</text>
</comment>
<dbReference type="GO" id="GO:0004497">
    <property type="term" value="F:monooxygenase activity"/>
    <property type="evidence" value="ECO:0007669"/>
    <property type="project" value="UniProtKB-UniRule"/>
</dbReference>
<dbReference type="SUPFAM" id="SSF51905">
    <property type="entry name" value="FAD/NAD(P)-binding domain"/>
    <property type="match status" value="1"/>
</dbReference>
<evidence type="ECO:0000256" key="2">
    <source>
        <dbReference type="ARBA" id="ARBA00022827"/>
    </source>
</evidence>
<name>A0A4R7TIW9_9ACTN</name>
<dbReference type="GO" id="GO:0005737">
    <property type="term" value="C:cytoplasm"/>
    <property type="evidence" value="ECO:0007669"/>
    <property type="project" value="UniProtKB-SubCell"/>
</dbReference>
<dbReference type="EMBL" id="SOCE01000001">
    <property type="protein sequence ID" value="TDU91919.1"/>
    <property type="molecule type" value="Genomic_DNA"/>
</dbReference>
<feature type="domain" description="FAD-binding" evidence="6">
    <location>
        <begin position="297"/>
        <end position="357"/>
    </location>
</feature>
<dbReference type="GO" id="GO:0071949">
    <property type="term" value="F:FAD binding"/>
    <property type="evidence" value="ECO:0007669"/>
    <property type="project" value="InterPro"/>
</dbReference>
<sequence length="384" mass="40699">MSTHHPIAIIGAGLGGLMLARVLHVNGIESAVFDLDASPTARTQGGMLDLHVESGQAALRAAGLYDEFRDLVFRGGEATRILDKHGVVRFAEEDHGDGSGESDRPEVNRRSLRDLLLGSLPAGTVRWAAKVVAARSLGDGRHEVVLADGNRFSTDLLVGADGAWSRVRSLVSDAKPLYCGLSFVELSLEDADKRHPAASALVGQGMMFALGDSKGFLGHRDPDGSLHVYAALLADEGWSTSGEIDFADTDKAKVALAEYFSDWHEDLLRLITDADGALVPRPIHALPVDHQWDRVPGVTLVGDAAHLMSPFAGEGANLAMQDGAELATALAANPDRPENALSQYEAALFPRSQAAAAQSADGLLLCFNPDSPQGLLDFFNSIPG</sequence>
<dbReference type="EC" id="1.14.13.-" evidence="5"/>
<organism evidence="7 8">
    <name type="scientific">Kribbella voronezhensis</name>
    <dbReference type="NCBI Taxonomy" id="2512212"/>
    <lineage>
        <taxon>Bacteria</taxon>
        <taxon>Bacillati</taxon>
        <taxon>Actinomycetota</taxon>
        <taxon>Actinomycetes</taxon>
        <taxon>Propionibacteriales</taxon>
        <taxon>Kribbellaceae</taxon>
        <taxon>Kribbella</taxon>
    </lineage>
</organism>
<feature type="binding site" evidence="5">
    <location>
        <position position="42"/>
    </location>
    <ligand>
        <name>NADPH</name>
        <dbReference type="ChEBI" id="CHEBI:57783"/>
    </ligand>
</feature>
<feature type="domain" description="FAD-binding" evidence="6">
    <location>
        <begin position="6"/>
        <end position="171"/>
    </location>
</feature>
<evidence type="ECO:0000313" key="8">
    <source>
        <dbReference type="Proteomes" id="UP000295151"/>
    </source>
</evidence>
<dbReference type="GO" id="GO:0046677">
    <property type="term" value="P:response to antibiotic"/>
    <property type="evidence" value="ECO:0007669"/>
    <property type="project" value="InterPro"/>
</dbReference>
<keyword evidence="2 5" id="KW-0274">FAD</keyword>
<evidence type="ECO:0000259" key="6">
    <source>
        <dbReference type="Pfam" id="PF01494"/>
    </source>
</evidence>
<gene>
    <name evidence="7" type="ORF">EV138_5532</name>
</gene>
<dbReference type="PRINTS" id="PR00420">
    <property type="entry name" value="RNGMNOXGNASE"/>
</dbReference>
<feature type="binding site" evidence="5">
    <location>
        <position position="303"/>
    </location>
    <ligand>
        <name>FAD</name>
        <dbReference type="ChEBI" id="CHEBI:57692"/>
    </ligand>
</feature>
<accession>A0A4R7TIW9</accession>
<dbReference type="PANTHER" id="PTHR46972">
    <property type="entry name" value="MONOOXYGENASE ASQM-RELATED"/>
    <property type="match status" value="1"/>
</dbReference>
<evidence type="ECO:0000256" key="4">
    <source>
        <dbReference type="ARBA" id="ARBA00023033"/>
    </source>
</evidence>
<comment type="subcellular location">
    <subcellularLocation>
        <location evidence="5">Cytoplasm</location>
    </subcellularLocation>
</comment>
<proteinExistence type="inferred from homology"/>
<evidence type="ECO:0000256" key="5">
    <source>
        <dbReference type="HAMAP-Rule" id="MF_00845"/>
    </source>
</evidence>
<comment type="function">
    <text evidence="5">An FAD-requiring monooxygenase active on some tetracycline antibiotic derivatives, which leads to their inactivation. Hydroxylates carbon 11a of tetracycline and some analogs.</text>
</comment>
<dbReference type="InterPro" id="IPR036188">
    <property type="entry name" value="FAD/NAD-bd_sf"/>
</dbReference>
<dbReference type="Gene3D" id="3.50.50.60">
    <property type="entry name" value="FAD/NAD(P)-binding domain"/>
    <property type="match status" value="1"/>
</dbReference>
<keyword evidence="3 5" id="KW-0560">Oxidoreductase</keyword>
<keyword evidence="5" id="KW-0547">Nucleotide-binding</keyword>
<dbReference type="HAMAP" id="MF_00845">
    <property type="entry name" value="TetX_monooxygenase"/>
    <property type="match status" value="1"/>
</dbReference>
<dbReference type="Proteomes" id="UP000295151">
    <property type="component" value="Unassembled WGS sequence"/>
</dbReference>
<keyword evidence="5" id="KW-0963">Cytoplasm</keyword>
<comment type="subunit">
    <text evidence="5">Monomer.</text>
</comment>
<keyword evidence="5" id="KW-0521">NADP</keyword>
<dbReference type="Pfam" id="PF01494">
    <property type="entry name" value="FAD_binding_3"/>
    <property type="match status" value="2"/>
</dbReference>
<dbReference type="AlphaFoldDB" id="A0A4R7TIW9"/>
<comment type="catalytic activity">
    <reaction evidence="5">
        <text>a tetracycline + NADPH + O2 + H(+) = an 11a-hydroxytetracycline + NADP(+) + H2O</text>
        <dbReference type="Rhea" id="RHEA:61444"/>
        <dbReference type="ChEBI" id="CHEBI:15377"/>
        <dbReference type="ChEBI" id="CHEBI:15378"/>
        <dbReference type="ChEBI" id="CHEBI:15379"/>
        <dbReference type="ChEBI" id="CHEBI:57783"/>
        <dbReference type="ChEBI" id="CHEBI:58349"/>
        <dbReference type="ChEBI" id="CHEBI:144644"/>
        <dbReference type="ChEBI" id="CHEBI:144645"/>
    </reaction>
</comment>
<comment type="caution">
    <text evidence="7">The sequence shown here is derived from an EMBL/GenBank/DDBJ whole genome shotgun (WGS) entry which is preliminary data.</text>
</comment>
<feature type="binding site" evidence="5">
    <location>
        <position position="109"/>
    </location>
    <ligand>
        <name>FAD</name>
        <dbReference type="ChEBI" id="CHEBI:57692"/>
    </ligand>
</feature>
<dbReference type="OrthoDB" id="3212532at2"/>
<keyword evidence="8" id="KW-1185">Reference proteome</keyword>
<dbReference type="InterPro" id="IPR002938">
    <property type="entry name" value="FAD-bd"/>
</dbReference>
<dbReference type="InterPro" id="IPR043683">
    <property type="entry name" value="TetX_monooxygenase"/>
</dbReference>
<keyword evidence="1 5" id="KW-0285">Flavoprotein</keyword>
<evidence type="ECO:0000256" key="3">
    <source>
        <dbReference type="ARBA" id="ARBA00023002"/>
    </source>
</evidence>
<evidence type="ECO:0000256" key="1">
    <source>
        <dbReference type="ARBA" id="ARBA00022630"/>
    </source>
</evidence>